<accession>A0A1H8L114</accession>
<dbReference type="Proteomes" id="UP000198553">
    <property type="component" value="Unassembled WGS sequence"/>
</dbReference>
<dbReference type="EMBL" id="FOBW01000037">
    <property type="protein sequence ID" value="SEN98526.1"/>
    <property type="molecule type" value="Genomic_DNA"/>
</dbReference>
<dbReference type="AlphaFoldDB" id="A0A1H8L114"/>
<dbReference type="Pfam" id="PF12796">
    <property type="entry name" value="Ank_2"/>
    <property type="match status" value="2"/>
</dbReference>
<name>A0A1H8L114_9BACI</name>
<proteinExistence type="predicted"/>
<keyword evidence="2 3" id="KW-0040">ANK repeat</keyword>
<dbReference type="OrthoDB" id="5622506at2"/>
<dbReference type="PANTHER" id="PTHR24198:SF165">
    <property type="entry name" value="ANKYRIN REPEAT-CONTAINING PROTEIN-RELATED"/>
    <property type="match status" value="1"/>
</dbReference>
<keyword evidence="1" id="KW-0677">Repeat</keyword>
<evidence type="ECO:0000256" key="2">
    <source>
        <dbReference type="ARBA" id="ARBA00023043"/>
    </source>
</evidence>
<evidence type="ECO:0000256" key="1">
    <source>
        <dbReference type="ARBA" id="ARBA00022737"/>
    </source>
</evidence>
<reference evidence="5" key="1">
    <citation type="submission" date="2016-10" db="EMBL/GenBank/DDBJ databases">
        <authorList>
            <person name="Varghese N."/>
            <person name="Submissions S."/>
        </authorList>
    </citation>
    <scope>NUCLEOTIDE SEQUENCE [LARGE SCALE GENOMIC DNA]</scope>
    <source>
        <strain evidence="5">B48,IBRC-M 10115,DSM 25386,CECT 8001</strain>
    </source>
</reference>
<dbReference type="InterPro" id="IPR036770">
    <property type="entry name" value="Ankyrin_rpt-contain_sf"/>
</dbReference>
<protein>
    <submittedName>
        <fullName evidence="4">Ankyrin repeat-containing protein</fullName>
    </submittedName>
</protein>
<evidence type="ECO:0000313" key="4">
    <source>
        <dbReference type="EMBL" id="SEN98526.1"/>
    </source>
</evidence>
<dbReference type="STRING" id="930146.SAMN05192533_1372"/>
<dbReference type="Gene3D" id="1.25.40.20">
    <property type="entry name" value="Ankyrin repeat-containing domain"/>
    <property type="match status" value="1"/>
</dbReference>
<dbReference type="RefSeq" id="WP_090750674.1">
    <property type="nucleotide sequence ID" value="NZ_FOBW01000037.1"/>
</dbReference>
<evidence type="ECO:0000313" key="5">
    <source>
        <dbReference type="Proteomes" id="UP000198553"/>
    </source>
</evidence>
<dbReference type="PROSITE" id="PS50297">
    <property type="entry name" value="ANK_REP_REGION"/>
    <property type="match status" value="2"/>
</dbReference>
<dbReference type="SMART" id="SM00248">
    <property type="entry name" value="ANK"/>
    <property type="match status" value="4"/>
</dbReference>
<dbReference type="PROSITE" id="PS50088">
    <property type="entry name" value="ANK_REPEAT"/>
    <property type="match status" value="2"/>
</dbReference>
<organism evidence="4 5">
    <name type="scientific">Mesobacillus persicus</name>
    <dbReference type="NCBI Taxonomy" id="930146"/>
    <lineage>
        <taxon>Bacteria</taxon>
        <taxon>Bacillati</taxon>
        <taxon>Bacillota</taxon>
        <taxon>Bacilli</taxon>
        <taxon>Bacillales</taxon>
        <taxon>Bacillaceae</taxon>
        <taxon>Mesobacillus</taxon>
    </lineage>
</organism>
<feature type="repeat" description="ANK" evidence="3">
    <location>
        <begin position="39"/>
        <end position="71"/>
    </location>
</feature>
<feature type="repeat" description="ANK" evidence="3">
    <location>
        <begin position="112"/>
        <end position="145"/>
    </location>
</feature>
<dbReference type="PANTHER" id="PTHR24198">
    <property type="entry name" value="ANKYRIN REPEAT AND PROTEIN KINASE DOMAIN-CONTAINING PROTEIN"/>
    <property type="match status" value="1"/>
</dbReference>
<evidence type="ECO:0000256" key="3">
    <source>
        <dbReference type="PROSITE-ProRule" id="PRU00023"/>
    </source>
</evidence>
<dbReference type="PRINTS" id="PR01415">
    <property type="entry name" value="ANKYRIN"/>
</dbReference>
<gene>
    <name evidence="4" type="ORF">SAMN05192533_1372</name>
</gene>
<dbReference type="SUPFAM" id="SSF48403">
    <property type="entry name" value="Ankyrin repeat"/>
    <property type="match status" value="1"/>
</dbReference>
<sequence>MRHSDSGKKFFEAIQIDDRKTVKKLLEYDQTIVNTENEEGLTPLGYASHFGHLKTVKLLLDNGADVNAISHSKISFIPSNTALHAAIAGERNLEVIKTLLEHKGQTNIFDSNGHTCLHSAAYHLDNVQLISLLIENGAPVNAKVDGGKTALEIALEREHQQIAELLGEFRVND</sequence>
<dbReference type="InterPro" id="IPR002110">
    <property type="entry name" value="Ankyrin_rpt"/>
</dbReference>
<keyword evidence="5" id="KW-1185">Reference proteome</keyword>